<evidence type="ECO:0000256" key="1">
    <source>
        <dbReference type="ARBA" id="ARBA00023125"/>
    </source>
</evidence>
<proteinExistence type="predicted"/>
<dbReference type="SMART" id="SM00530">
    <property type="entry name" value="HTH_XRE"/>
    <property type="match status" value="1"/>
</dbReference>
<accession>A0A9X2REL2</accession>
<dbReference type="NCBIfam" id="TIGR02607">
    <property type="entry name" value="antidote_HigA"/>
    <property type="match status" value="1"/>
</dbReference>
<reference evidence="3" key="1">
    <citation type="submission" date="2022-06" db="EMBL/GenBank/DDBJ databases">
        <title>Gracilimonas sp. CAU 1638 isolated from sea sediment.</title>
        <authorList>
            <person name="Kim W."/>
        </authorList>
    </citation>
    <scope>NUCLEOTIDE SEQUENCE</scope>
    <source>
        <strain evidence="3">CAU 1638</strain>
    </source>
</reference>
<dbReference type="RefSeq" id="WP_255134965.1">
    <property type="nucleotide sequence ID" value="NZ_JANDBC010000002.1"/>
</dbReference>
<evidence type="ECO:0000259" key="2">
    <source>
        <dbReference type="PROSITE" id="PS50943"/>
    </source>
</evidence>
<dbReference type="Gene3D" id="1.10.260.40">
    <property type="entry name" value="lambda repressor-like DNA-binding domains"/>
    <property type="match status" value="1"/>
</dbReference>
<keyword evidence="4" id="KW-1185">Reference proteome</keyword>
<dbReference type="EMBL" id="JANDBC010000002">
    <property type="protein sequence ID" value="MCP9292091.1"/>
    <property type="molecule type" value="Genomic_DNA"/>
</dbReference>
<evidence type="ECO:0000313" key="3">
    <source>
        <dbReference type="EMBL" id="MCP9292091.1"/>
    </source>
</evidence>
<dbReference type="InterPro" id="IPR013430">
    <property type="entry name" value="Toxin_antidote_HigA"/>
</dbReference>
<dbReference type="PANTHER" id="PTHR36924">
    <property type="entry name" value="ANTITOXIN HIGA-1"/>
    <property type="match status" value="1"/>
</dbReference>
<evidence type="ECO:0000313" key="4">
    <source>
        <dbReference type="Proteomes" id="UP001139125"/>
    </source>
</evidence>
<dbReference type="PROSITE" id="PS50943">
    <property type="entry name" value="HTH_CROC1"/>
    <property type="match status" value="1"/>
</dbReference>
<dbReference type="SUPFAM" id="SSF47413">
    <property type="entry name" value="lambda repressor-like DNA-binding domains"/>
    <property type="match status" value="1"/>
</dbReference>
<sequence>MIPQNRTTTHPGTILLREYLEPMELTQKELADHLGVPIQRINEIVRGKRGISSDTAWLLSKALNTSPEFWLNLQAMHDLSSHRPSKEITPIKAAQA</sequence>
<comment type="caution">
    <text evidence="3">The sequence shown here is derived from an EMBL/GenBank/DDBJ whole genome shotgun (WGS) entry which is preliminary data.</text>
</comment>
<organism evidence="3 4">
    <name type="scientific">Gracilimonas sediminicola</name>
    <dbReference type="NCBI Taxonomy" id="2952158"/>
    <lineage>
        <taxon>Bacteria</taxon>
        <taxon>Pseudomonadati</taxon>
        <taxon>Balneolota</taxon>
        <taxon>Balneolia</taxon>
        <taxon>Balneolales</taxon>
        <taxon>Balneolaceae</taxon>
        <taxon>Gracilimonas</taxon>
    </lineage>
</organism>
<name>A0A9X2REL2_9BACT</name>
<dbReference type="Proteomes" id="UP001139125">
    <property type="component" value="Unassembled WGS sequence"/>
</dbReference>
<feature type="domain" description="HTH cro/C1-type" evidence="2">
    <location>
        <begin position="16"/>
        <end position="70"/>
    </location>
</feature>
<protein>
    <submittedName>
        <fullName evidence="3">HigA family addiction module antitoxin</fullName>
    </submittedName>
</protein>
<dbReference type="AlphaFoldDB" id="A0A9X2REL2"/>
<dbReference type="Pfam" id="PF01381">
    <property type="entry name" value="HTH_3"/>
    <property type="match status" value="1"/>
</dbReference>
<dbReference type="PANTHER" id="PTHR36924:SF1">
    <property type="entry name" value="ANTITOXIN HIGA-1"/>
    <property type="match status" value="1"/>
</dbReference>
<keyword evidence="1" id="KW-0238">DNA-binding</keyword>
<dbReference type="InterPro" id="IPR001387">
    <property type="entry name" value="Cro/C1-type_HTH"/>
</dbReference>
<dbReference type="GO" id="GO:0003677">
    <property type="term" value="F:DNA binding"/>
    <property type="evidence" value="ECO:0007669"/>
    <property type="project" value="UniProtKB-KW"/>
</dbReference>
<gene>
    <name evidence="3" type="ORF">NM125_10925</name>
</gene>
<dbReference type="CDD" id="cd00093">
    <property type="entry name" value="HTH_XRE"/>
    <property type="match status" value="1"/>
</dbReference>
<dbReference type="InterPro" id="IPR010982">
    <property type="entry name" value="Lambda_DNA-bd_dom_sf"/>
</dbReference>